<dbReference type="InterPro" id="IPR044861">
    <property type="entry name" value="IPNS-like_FE2OG_OXY"/>
</dbReference>
<dbReference type="GO" id="GO:0046872">
    <property type="term" value="F:metal ion binding"/>
    <property type="evidence" value="ECO:0007669"/>
    <property type="project" value="UniProtKB-KW"/>
</dbReference>
<gene>
    <name evidence="3" type="ORF">BCR35DRAFT_324060</name>
</gene>
<dbReference type="InParanoid" id="A0A1Y2FYG4"/>
<protein>
    <recommendedName>
        <fullName evidence="2">Fe2OG dioxygenase domain-containing protein</fullName>
    </recommendedName>
</protein>
<keyword evidence="4" id="KW-1185">Reference proteome</keyword>
<dbReference type="InterPro" id="IPR027443">
    <property type="entry name" value="IPNS-like_sf"/>
</dbReference>
<dbReference type="InterPro" id="IPR005123">
    <property type="entry name" value="Oxoglu/Fe-dep_dioxygenase_dom"/>
</dbReference>
<keyword evidence="1" id="KW-0479">Metal-binding</keyword>
<dbReference type="SUPFAM" id="SSF51197">
    <property type="entry name" value="Clavaminate synthase-like"/>
    <property type="match status" value="1"/>
</dbReference>
<comment type="similarity">
    <text evidence="1">Belongs to the iron/ascorbate-dependent oxidoreductase family.</text>
</comment>
<organism evidence="3 4">
    <name type="scientific">Leucosporidium creatinivorum</name>
    <dbReference type="NCBI Taxonomy" id="106004"/>
    <lineage>
        <taxon>Eukaryota</taxon>
        <taxon>Fungi</taxon>
        <taxon>Dikarya</taxon>
        <taxon>Basidiomycota</taxon>
        <taxon>Pucciniomycotina</taxon>
        <taxon>Microbotryomycetes</taxon>
        <taxon>Leucosporidiales</taxon>
        <taxon>Leucosporidium</taxon>
    </lineage>
</organism>
<dbReference type="PRINTS" id="PR00682">
    <property type="entry name" value="IPNSYNTHASE"/>
</dbReference>
<dbReference type="OrthoDB" id="2519920at2759"/>
<evidence type="ECO:0000256" key="1">
    <source>
        <dbReference type="RuleBase" id="RU003682"/>
    </source>
</evidence>
<keyword evidence="1" id="KW-0560">Oxidoreductase</keyword>
<dbReference type="Gene3D" id="2.60.120.330">
    <property type="entry name" value="B-lactam Antibiotic, Isopenicillin N Synthase, Chain"/>
    <property type="match status" value="1"/>
</dbReference>
<dbReference type="GO" id="GO:0016491">
    <property type="term" value="F:oxidoreductase activity"/>
    <property type="evidence" value="ECO:0007669"/>
    <property type="project" value="UniProtKB-KW"/>
</dbReference>
<accession>A0A1Y2FYG4</accession>
<dbReference type="InterPro" id="IPR026992">
    <property type="entry name" value="DIOX_N"/>
</dbReference>
<reference evidence="3 4" key="1">
    <citation type="submission" date="2016-07" db="EMBL/GenBank/DDBJ databases">
        <title>Pervasive Adenine N6-methylation of Active Genes in Fungi.</title>
        <authorList>
            <consortium name="DOE Joint Genome Institute"/>
            <person name="Mondo S.J."/>
            <person name="Dannebaum R.O."/>
            <person name="Kuo R.C."/>
            <person name="Labutti K."/>
            <person name="Haridas S."/>
            <person name="Kuo A."/>
            <person name="Salamov A."/>
            <person name="Ahrendt S.R."/>
            <person name="Lipzen A."/>
            <person name="Sullivan W."/>
            <person name="Andreopoulos W.B."/>
            <person name="Clum A."/>
            <person name="Lindquist E."/>
            <person name="Daum C."/>
            <person name="Ramamoorthy G.K."/>
            <person name="Gryganskyi A."/>
            <person name="Culley D."/>
            <person name="Magnuson J.K."/>
            <person name="James T.Y."/>
            <person name="O'Malley M.A."/>
            <person name="Stajich J.E."/>
            <person name="Spatafora J.W."/>
            <person name="Visel A."/>
            <person name="Grigoriev I.V."/>
        </authorList>
    </citation>
    <scope>NUCLEOTIDE SEQUENCE [LARGE SCALE GENOMIC DNA]</scope>
    <source>
        <strain evidence="3 4">62-1032</strain>
    </source>
</reference>
<dbReference type="PROSITE" id="PS51471">
    <property type="entry name" value="FE2OG_OXY"/>
    <property type="match status" value="1"/>
</dbReference>
<comment type="caution">
    <text evidence="3">The sequence shown here is derived from an EMBL/GenBank/DDBJ whole genome shotgun (WGS) entry which is preliminary data.</text>
</comment>
<proteinExistence type="inferred from homology"/>
<feature type="domain" description="Fe2OG dioxygenase" evidence="2">
    <location>
        <begin position="187"/>
        <end position="283"/>
    </location>
</feature>
<dbReference type="InterPro" id="IPR050231">
    <property type="entry name" value="Iron_ascorbate_oxido_reductase"/>
</dbReference>
<dbReference type="STRING" id="106004.A0A1Y2FYG4"/>
<dbReference type="PANTHER" id="PTHR47990">
    <property type="entry name" value="2-OXOGLUTARATE (2OG) AND FE(II)-DEPENDENT OXYGENASE SUPERFAMILY PROTEIN-RELATED"/>
    <property type="match status" value="1"/>
</dbReference>
<dbReference type="FunCoup" id="A0A1Y2FYG4">
    <property type="interactions" value="11"/>
</dbReference>
<sequence>MTISVPIISLARINDPEGRKEIAKAVGAAARSSGFMQVVDHGISEDLIAETFDVSKRVFALPLEEKVKYTRNPNTNRGWDALGGQALKGAIGVGHDDQEKTTEASADSDMKEGWMVGPHGVDESFEYWGRFGHGKNAFPPEEQVPGMEDVMRRYYDSILALATSFMKIVAISLDVSEDTFDSLCRLPAAAIRLLHYPAEEEGTGAGAHTDFGMCTMLSTDGNPGLELYAGGVWSAIEPVPGAYIVNVGDILSLYTGGEYKSSLHRVQNRSGVERYSIPFFLDGNSDILVAPTRGPGLGKYPAVTVEQHLRTKFDASYYDKSTEDIMKSVVQAPGM</sequence>
<keyword evidence="1" id="KW-0408">Iron</keyword>
<dbReference type="EMBL" id="MCGR01000007">
    <property type="protein sequence ID" value="ORY89107.1"/>
    <property type="molecule type" value="Genomic_DNA"/>
</dbReference>
<dbReference type="AlphaFoldDB" id="A0A1Y2FYG4"/>
<evidence type="ECO:0000259" key="2">
    <source>
        <dbReference type="PROSITE" id="PS51471"/>
    </source>
</evidence>
<evidence type="ECO:0000313" key="4">
    <source>
        <dbReference type="Proteomes" id="UP000193467"/>
    </source>
</evidence>
<name>A0A1Y2FYG4_9BASI</name>
<dbReference type="Proteomes" id="UP000193467">
    <property type="component" value="Unassembled WGS sequence"/>
</dbReference>
<dbReference type="Pfam" id="PF03171">
    <property type="entry name" value="2OG-FeII_Oxy"/>
    <property type="match status" value="1"/>
</dbReference>
<evidence type="ECO:0000313" key="3">
    <source>
        <dbReference type="EMBL" id="ORY89107.1"/>
    </source>
</evidence>
<dbReference type="Pfam" id="PF14226">
    <property type="entry name" value="DIOX_N"/>
    <property type="match status" value="1"/>
</dbReference>